<dbReference type="Proteomes" id="UP001163603">
    <property type="component" value="Chromosome 7"/>
</dbReference>
<comment type="caution">
    <text evidence="1">The sequence shown here is derived from an EMBL/GenBank/DDBJ whole genome shotgun (WGS) entry which is preliminary data.</text>
</comment>
<name>A0ACC0YGV2_9ROSI</name>
<sequence length="96" mass="10426">MLIVLLLPMTNIDGNWVPTVIFYDQQATFEAFIFCILGACFGSGYSIVFRKSEPKIAGVAYTFAVASIATSIAIFLWAAAFSGFRSCLPLFLSIVA</sequence>
<evidence type="ECO:0000313" key="1">
    <source>
        <dbReference type="EMBL" id="KAJ0035199.1"/>
    </source>
</evidence>
<gene>
    <name evidence="1" type="ORF">Pint_25281</name>
</gene>
<proteinExistence type="predicted"/>
<evidence type="ECO:0000313" key="2">
    <source>
        <dbReference type="Proteomes" id="UP001163603"/>
    </source>
</evidence>
<accession>A0ACC0YGV2</accession>
<organism evidence="1 2">
    <name type="scientific">Pistacia integerrima</name>
    <dbReference type="NCBI Taxonomy" id="434235"/>
    <lineage>
        <taxon>Eukaryota</taxon>
        <taxon>Viridiplantae</taxon>
        <taxon>Streptophyta</taxon>
        <taxon>Embryophyta</taxon>
        <taxon>Tracheophyta</taxon>
        <taxon>Spermatophyta</taxon>
        <taxon>Magnoliopsida</taxon>
        <taxon>eudicotyledons</taxon>
        <taxon>Gunneridae</taxon>
        <taxon>Pentapetalae</taxon>
        <taxon>rosids</taxon>
        <taxon>malvids</taxon>
        <taxon>Sapindales</taxon>
        <taxon>Anacardiaceae</taxon>
        <taxon>Pistacia</taxon>
    </lineage>
</organism>
<reference evidence="2" key="1">
    <citation type="journal article" date="2023" name="G3 (Bethesda)">
        <title>Genome assembly and association tests identify interacting loci associated with vigor, precocity, and sex in interspecific pistachio rootstocks.</title>
        <authorList>
            <person name="Palmer W."/>
            <person name="Jacygrad E."/>
            <person name="Sagayaradj S."/>
            <person name="Cavanaugh K."/>
            <person name="Han R."/>
            <person name="Bertier L."/>
            <person name="Beede B."/>
            <person name="Kafkas S."/>
            <person name="Golino D."/>
            <person name="Preece J."/>
            <person name="Michelmore R."/>
        </authorList>
    </citation>
    <scope>NUCLEOTIDE SEQUENCE [LARGE SCALE GENOMIC DNA]</scope>
</reference>
<protein>
    <submittedName>
        <fullName evidence="1">Uncharacterized protein</fullName>
    </submittedName>
</protein>
<keyword evidence="2" id="KW-1185">Reference proteome</keyword>
<dbReference type="EMBL" id="CM047742">
    <property type="protein sequence ID" value="KAJ0035199.1"/>
    <property type="molecule type" value="Genomic_DNA"/>
</dbReference>